<evidence type="ECO:0000256" key="9">
    <source>
        <dbReference type="SAM" id="MobiDB-lite"/>
    </source>
</evidence>
<dbReference type="InterPro" id="IPR048548">
    <property type="entry name" value="KRR1-like_KH2"/>
</dbReference>
<dbReference type="FunFam" id="3.30.1370.10:FF:000014">
    <property type="entry name" value="KRR1 small subunit processome component"/>
    <property type="match status" value="1"/>
</dbReference>
<dbReference type="Gene3D" id="3.30.1370.10">
    <property type="entry name" value="K Homology domain, type 1"/>
    <property type="match status" value="2"/>
</dbReference>
<dbReference type="InterPro" id="IPR048550">
    <property type="entry name" value="KRR1-like_KH1_euk"/>
</dbReference>
<evidence type="ECO:0000256" key="7">
    <source>
        <dbReference type="ARBA" id="ARBA00023274"/>
    </source>
</evidence>
<dbReference type="Pfam" id="PF21800">
    <property type="entry name" value="KH_KRR1_2nd"/>
    <property type="match status" value="1"/>
</dbReference>
<dbReference type="GO" id="GO:0005730">
    <property type="term" value="C:nucleolus"/>
    <property type="evidence" value="ECO:0007669"/>
    <property type="project" value="UniProtKB-SubCell"/>
</dbReference>
<sequence length="320" mass="36307">MSEDEANAAAAPAEGKNWRRKGKHDKPKPWDEDPNIDRWKIDKFDPAWNEGGMLEVSSFSTLFPQYRGKHLFLSSSCLPAEKYLQEAWPVVKGALKEYGISCELNLVEGSMTVSTTRKTRDPFAIIKARELIKLLSRSVPAPQAIKILDDEMNCDIIKIGGLVRNKERFVKRRERLLGPNLSTLKVKIVVITMVASFSAELLIKRELAKNPALANENWDRFLPKFKKKNVKQKKPQTKEKKPYTPFPPPQQPSKENTAGPSKSDKNASDNSEIADIAKSLKRKAKEFRKNEAQESVIAESYIASNDELRQKKKKKSTKSK</sequence>
<evidence type="ECO:0000256" key="8">
    <source>
        <dbReference type="ARBA" id="ARBA00032993"/>
    </source>
</evidence>
<name>A0A1D6NE67_MAIZE</name>
<keyword evidence="5" id="KW-0694">RNA-binding</keyword>
<evidence type="ECO:0000256" key="1">
    <source>
        <dbReference type="ARBA" id="ARBA00004604"/>
    </source>
</evidence>
<feature type="region of interest" description="Disordered" evidence="9">
    <location>
        <begin position="224"/>
        <end position="276"/>
    </location>
</feature>
<evidence type="ECO:0000256" key="4">
    <source>
        <dbReference type="ARBA" id="ARBA00022552"/>
    </source>
</evidence>
<reference evidence="12" key="1">
    <citation type="submission" date="2015-12" db="EMBL/GenBank/DDBJ databases">
        <title>Update maize B73 reference genome by single molecule sequencing technologies.</title>
        <authorList>
            <consortium name="Maize Genome Sequencing Project"/>
            <person name="Ware D."/>
        </authorList>
    </citation>
    <scope>NUCLEOTIDE SEQUENCE [LARGE SCALE GENOMIC DNA]</scope>
    <source>
        <tissue evidence="12">Seedling</tissue>
    </source>
</reference>
<feature type="compositionally biased region" description="Basic residues" evidence="9">
    <location>
        <begin position="224"/>
        <end position="235"/>
    </location>
</feature>
<accession>A0A1D6NE67</accession>
<feature type="domain" description="KRR1 small subunit processome component first KH" evidence="10">
    <location>
        <begin position="57"/>
        <end position="150"/>
    </location>
</feature>
<dbReference type="Pfam" id="PF17903">
    <property type="entry name" value="KH_KRR1_1st"/>
    <property type="match status" value="1"/>
</dbReference>
<dbReference type="AlphaFoldDB" id="A0A1D6NE67"/>
<keyword evidence="4" id="KW-0698">rRNA processing</keyword>
<dbReference type="PANTHER" id="PTHR12581:SF0">
    <property type="entry name" value="KRR1 SMALL SUBUNIT PROCESSOME COMPONENT HOMOLOG"/>
    <property type="match status" value="1"/>
</dbReference>
<comment type="subcellular location">
    <subcellularLocation>
        <location evidence="1">Nucleus</location>
        <location evidence="1">Nucleolus</location>
    </subcellularLocation>
</comment>
<dbReference type="GO" id="GO:1990904">
    <property type="term" value="C:ribonucleoprotein complex"/>
    <property type="evidence" value="ECO:0007669"/>
    <property type="project" value="UniProtKB-KW"/>
</dbReference>
<dbReference type="EMBL" id="CM007649">
    <property type="protein sequence ID" value="ONM38782.1"/>
    <property type="molecule type" value="Genomic_DNA"/>
</dbReference>
<comment type="similarity">
    <text evidence="2">Belongs to the KRR1 family.</text>
</comment>
<dbReference type="InterPro" id="IPR041174">
    <property type="entry name" value="KRR1-like_KH1"/>
</dbReference>
<protein>
    <recommendedName>
        <fullName evidence="8">KRR-R motif-containing protein 1</fullName>
    </recommendedName>
</protein>
<evidence type="ECO:0000259" key="10">
    <source>
        <dbReference type="Pfam" id="PF17903"/>
    </source>
</evidence>
<evidence type="ECO:0000313" key="12">
    <source>
        <dbReference type="EMBL" id="ONM38782.1"/>
    </source>
</evidence>
<evidence type="ECO:0000259" key="11">
    <source>
        <dbReference type="Pfam" id="PF21800"/>
    </source>
</evidence>
<dbReference type="PANTHER" id="PTHR12581">
    <property type="entry name" value="HIV-1 REV BINDING PROTEIN 2, 3"/>
    <property type="match status" value="1"/>
</dbReference>
<dbReference type="CDD" id="cd22393">
    <property type="entry name" value="KH-I_KRR1_rpt1"/>
    <property type="match status" value="1"/>
</dbReference>
<evidence type="ECO:0000256" key="5">
    <source>
        <dbReference type="ARBA" id="ARBA00022884"/>
    </source>
</evidence>
<keyword evidence="6" id="KW-0539">Nucleus</keyword>
<dbReference type="InterPro" id="IPR036612">
    <property type="entry name" value="KH_dom_type_1_sf"/>
</dbReference>
<evidence type="ECO:0000256" key="2">
    <source>
        <dbReference type="ARBA" id="ARBA00009344"/>
    </source>
</evidence>
<gene>
    <name evidence="12" type="ORF">ZEAMMB73_Zm00001d043669</name>
</gene>
<proteinExistence type="inferred from homology"/>
<dbReference type="GO" id="GO:0006364">
    <property type="term" value="P:rRNA processing"/>
    <property type="evidence" value="ECO:0007669"/>
    <property type="project" value="UniProtKB-KW"/>
</dbReference>
<evidence type="ECO:0000256" key="6">
    <source>
        <dbReference type="ARBA" id="ARBA00023242"/>
    </source>
</evidence>
<evidence type="ECO:0000256" key="3">
    <source>
        <dbReference type="ARBA" id="ARBA00022517"/>
    </source>
</evidence>
<dbReference type="GO" id="GO:0003723">
    <property type="term" value="F:RNA binding"/>
    <property type="evidence" value="ECO:0007669"/>
    <property type="project" value="UniProtKB-KW"/>
</dbReference>
<feature type="domain" description="KRR1 small subunit processome component second KH" evidence="11">
    <location>
        <begin position="152"/>
        <end position="186"/>
    </location>
</feature>
<dbReference type="InterPro" id="IPR024166">
    <property type="entry name" value="rRNA_assembly_KRR1"/>
</dbReference>
<dbReference type="ExpressionAtlas" id="A0A1D6NE67">
    <property type="expression patterns" value="baseline and differential"/>
</dbReference>
<keyword evidence="3" id="KW-0690">Ribosome biogenesis</keyword>
<organism evidence="12">
    <name type="scientific">Zea mays</name>
    <name type="common">Maize</name>
    <dbReference type="NCBI Taxonomy" id="4577"/>
    <lineage>
        <taxon>Eukaryota</taxon>
        <taxon>Viridiplantae</taxon>
        <taxon>Streptophyta</taxon>
        <taxon>Embryophyta</taxon>
        <taxon>Tracheophyta</taxon>
        <taxon>Spermatophyta</taxon>
        <taxon>Magnoliopsida</taxon>
        <taxon>Liliopsida</taxon>
        <taxon>Poales</taxon>
        <taxon>Poaceae</taxon>
        <taxon>PACMAD clade</taxon>
        <taxon>Panicoideae</taxon>
        <taxon>Andropogonodae</taxon>
        <taxon>Andropogoneae</taxon>
        <taxon>Tripsacinae</taxon>
        <taxon>Zea</taxon>
    </lineage>
</organism>
<keyword evidence="7" id="KW-0687">Ribonucleoprotein</keyword>
<feature type="region of interest" description="Disordered" evidence="9">
    <location>
        <begin position="1"/>
        <end position="35"/>
    </location>
</feature>